<gene>
    <name evidence="3" type="ORF">FSB_LOCUS2714</name>
</gene>
<sequence length="1727" mass="196402">MGHRRSFRIESKQFDIALEGGGSFQIKITERDKRHTVSILLGRDGARWLAKCVDENVMRVEDPSFIRTYRESEQGFVITRHGNDNGRYLEVVVYGKGGLKGRLVIPEGRDQGGWRGFGAELQKGTQIGGETVENVNRSIDNGSRHNWRQVLFPCGENNDMQKRQERDTRKEAGTEQSLGFGAKISDVVNVGKELFLNLKIRLTCGPDGQWHATWAGLAGTAPEIEQEKPRAPQTQQPKSNKPKQIWQPRGPRCETQNTNGPPKIQHDRHPRPIFNRDPPHTSFELGESSGTCEPHNAESVIEAAPLKPTTTTTEVQPSIVSTAPAKNPHALSPSVTPVKGALDLAEAESTRPSEGETFSVRFGDFEGGNVGNVAHAWGTSSEWYIELRDGQRLRLPMELVPPAAPNAMEHQDTDDDILSLLDWYDSGELYAGGVQDEDGILSIANSAHQDDDDVGSMRAHCLPQEGEMEPLSVSPLAVAPPQADEVHKIEGHGSTIGLSQWVDENLKAFGELVGTSFEGYEEEVIALLVSIEARRNQHQPPTCDNRSARKKGTKGSRELKGLISSINYDSRAIKVAGGILLMWDRRVVEKLDEAVGHFSVSCKFRNVTNQQEWAFSGVYGPNADNERRLMWDELSGINHWWEVPWCVGGDFNVIRFPSERLGATGYSSAMFDFSDFISLHGLVDMPLEGGAFSWSNNRSNASMSRIDRFLFNTEWEGHYSKIEQKRLCRLLSDHFPIMLTCGHLTQGRRPFRFENMWMKAQDFMDNMERWWGSYQFSGTPSFILAKKLRALKTDLKKWNEEEFGNVTVKKLRLLQELHDLDSIAEHHPWTDAEKIKLDQLRSDLEQNTLLDEISWRQKSRVLWLKEGDKNSKFFHHMANSHRRANRIGSLYVNNESTSDQVIIQDHIVDFYTKLFRETESHRPFLGGLHFDSLDVEDAAGLEKPFDEEEVTNVVKGFNGEKAPGPDGFPLSFFQHCWNILKDDIMAVFHEFHRHGQFEKSLNATFIALIPKKHDAMEIKDYRPISLVGSVYKIIAKVLANRMRLVLGKVISDSQNAFVKGRQILDSVLIANECLDSRLKSGTPGILCKLDLEKAYDHVNWGFLLYVLRRCGFSNKWRNWIYYCISTVRFSVLVNGSSCGFFGSSRGVRQGDPLSPLLFVLIMEAMSRMMDKAIIGSLLSGFTVGTEESSTLQVSHLLFADDTLIFCAAEPNQILNLRYLLTWFEAISGLKVNLAKSELVPVGDVPHIEDLAAILECRNASLPLKYLGLPLGAKFKAQTIWDGVLEIMERRLAGWKRMYLSKGGRLTLIKSTLSNLPTYFLSLFPIPVSVAQRMEKLQRDFLWGGLGDEFKFHLVKWDQICQPIQNGGLAVRNLTMFNAALLGKWLWRYGCERDVLWRRVIEMKYGSEAGGWCTAHSRAPYGVSLWKHISKGWDKFSKYIRFEVGEGRQLRFWHDLWCGETILREAYPDLYRIARNKDALVANHLQVCNATTLWNLDFIRESQDWEIDSISSLLNLLYSTKVKGSGVDTICWMPKTQKGFQVSSYYRVLTRRGVCCFPWRSIWKSKAPSRVCFFVWVASLGKILTADNLQRRNIIMVSWCCLCKINGETADHVLLHCPYAKEVWDMVFGMFGVHWVMPRKTIDLLASNGCWQGSFGRHQHFEIWKCIPHCLMWCLWRERNSRSFEGIEKNVADLKLLVLRTLFEWVSASCHFPCTTFLEFLDLCSFQV</sequence>
<reference evidence="3" key="1">
    <citation type="submission" date="2018-02" db="EMBL/GenBank/DDBJ databases">
        <authorList>
            <person name="Cohen D.B."/>
            <person name="Kent A.D."/>
        </authorList>
    </citation>
    <scope>NUCLEOTIDE SEQUENCE</scope>
</reference>
<protein>
    <recommendedName>
        <fullName evidence="2">Reverse transcriptase domain-containing protein</fullName>
    </recommendedName>
</protein>
<dbReference type="SUPFAM" id="SSF56219">
    <property type="entry name" value="DNase I-like"/>
    <property type="match status" value="1"/>
</dbReference>
<dbReference type="InterPro" id="IPR026960">
    <property type="entry name" value="RVT-Znf"/>
</dbReference>
<feature type="domain" description="Reverse transcriptase" evidence="2">
    <location>
        <begin position="990"/>
        <end position="1270"/>
    </location>
</feature>
<dbReference type="PANTHER" id="PTHR33116">
    <property type="entry name" value="REVERSE TRANSCRIPTASE ZINC-BINDING DOMAIN-CONTAINING PROTEIN-RELATED-RELATED"/>
    <property type="match status" value="1"/>
</dbReference>
<dbReference type="CDD" id="cd01650">
    <property type="entry name" value="RT_nLTR_like"/>
    <property type="match status" value="1"/>
</dbReference>
<evidence type="ECO:0000259" key="2">
    <source>
        <dbReference type="PROSITE" id="PS50878"/>
    </source>
</evidence>
<evidence type="ECO:0000256" key="1">
    <source>
        <dbReference type="SAM" id="MobiDB-lite"/>
    </source>
</evidence>
<dbReference type="InterPro" id="IPR036691">
    <property type="entry name" value="Endo/exonu/phosph_ase_sf"/>
</dbReference>
<dbReference type="Pfam" id="PF13966">
    <property type="entry name" value="zf-RVT"/>
    <property type="match status" value="1"/>
</dbReference>
<dbReference type="EMBL" id="OIVN01000129">
    <property type="protein sequence ID" value="SPC74832.1"/>
    <property type="molecule type" value="Genomic_DNA"/>
</dbReference>
<dbReference type="Gene3D" id="3.60.10.10">
    <property type="entry name" value="Endonuclease/exonuclease/phosphatase"/>
    <property type="match status" value="1"/>
</dbReference>
<feature type="region of interest" description="Disordered" evidence="1">
    <location>
        <begin position="155"/>
        <end position="174"/>
    </location>
</feature>
<feature type="region of interest" description="Disordered" evidence="1">
    <location>
        <begin position="537"/>
        <end position="556"/>
    </location>
</feature>
<organism evidence="3">
    <name type="scientific">Fagus sylvatica</name>
    <name type="common">Beechnut</name>
    <dbReference type="NCBI Taxonomy" id="28930"/>
    <lineage>
        <taxon>Eukaryota</taxon>
        <taxon>Viridiplantae</taxon>
        <taxon>Streptophyta</taxon>
        <taxon>Embryophyta</taxon>
        <taxon>Tracheophyta</taxon>
        <taxon>Spermatophyta</taxon>
        <taxon>Magnoliopsida</taxon>
        <taxon>eudicotyledons</taxon>
        <taxon>Gunneridae</taxon>
        <taxon>Pentapetalae</taxon>
        <taxon>rosids</taxon>
        <taxon>fabids</taxon>
        <taxon>Fagales</taxon>
        <taxon>Fagaceae</taxon>
        <taxon>Fagus</taxon>
    </lineage>
</organism>
<feature type="compositionally biased region" description="Basic and acidic residues" evidence="1">
    <location>
        <begin position="159"/>
        <end position="173"/>
    </location>
</feature>
<evidence type="ECO:0000313" key="3">
    <source>
        <dbReference type="EMBL" id="SPC74832.1"/>
    </source>
</evidence>
<dbReference type="InterPro" id="IPR000477">
    <property type="entry name" value="RT_dom"/>
</dbReference>
<name>A0A2N9EJ69_FAGSY</name>
<dbReference type="InterPro" id="IPR043502">
    <property type="entry name" value="DNA/RNA_pol_sf"/>
</dbReference>
<dbReference type="PANTHER" id="PTHR33116:SF78">
    <property type="entry name" value="OS12G0587133 PROTEIN"/>
    <property type="match status" value="1"/>
</dbReference>
<dbReference type="SUPFAM" id="SSF56672">
    <property type="entry name" value="DNA/RNA polymerases"/>
    <property type="match status" value="1"/>
</dbReference>
<proteinExistence type="predicted"/>
<accession>A0A2N9EJ69</accession>
<feature type="region of interest" description="Disordered" evidence="1">
    <location>
        <begin position="224"/>
        <end position="295"/>
    </location>
</feature>
<dbReference type="Pfam" id="PF00078">
    <property type="entry name" value="RVT_1"/>
    <property type="match status" value="1"/>
</dbReference>
<dbReference type="PROSITE" id="PS50878">
    <property type="entry name" value="RT_POL"/>
    <property type="match status" value="1"/>
</dbReference>